<dbReference type="EMBL" id="VAHF01000008">
    <property type="protein sequence ID" value="TXG57299.1"/>
    <property type="molecule type" value="Genomic_DNA"/>
</dbReference>
<dbReference type="AlphaFoldDB" id="A0A5C7HKF4"/>
<organism evidence="2 3">
    <name type="scientific">Acer yangbiense</name>
    <dbReference type="NCBI Taxonomy" id="1000413"/>
    <lineage>
        <taxon>Eukaryota</taxon>
        <taxon>Viridiplantae</taxon>
        <taxon>Streptophyta</taxon>
        <taxon>Embryophyta</taxon>
        <taxon>Tracheophyta</taxon>
        <taxon>Spermatophyta</taxon>
        <taxon>Magnoliopsida</taxon>
        <taxon>eudicotyledons</taxon>
        <taxon>Gunneridae</taxon>
        <taxon>Pentapetalae</taxon>
        <taxon>rosids</taxon>
        <taxon>malvids</taxon>
        <taxon>Sapindales</taxon>
        <taxon>Sapindaceae</taxon>
        <taxon>Hippocastanoideae</taxon>
        <taxon>Acereae</taxon>
        <taxon>Acer</taxon>
    </lineage>
</organism>
<evidence type="ECO:0000313" key="3">
    <source>
        <dbReference type="Proteomes" id="UP000323000"/>
    </source>
</evidence>
<evidence type="ECO:0008006" key="4">
    <source>
        <dbReference type="Google" id="ProtNLM"/>
    </source>
</evidence>
<evidence type="ECO:0000313" key="2">
    <source>
        <dbReference type="EMBL" id="TXG57299.1"/>
    </source>
</evidence>
<name>A0A5C7HKF4_9ROSI</name>
<dbReference type="OrthoDB" id="618098at2759"/>
<accession>A0A5C7HKF4</accession>
<proteinExistence type="predicted"/>
<dbReference type="Proteomes" id="UP000323000">
    <property type="component" value="Chromosome 8"/>
</dbReference>
<comment type="caution">
    <text evidence="2">The sequence shown here is derived from an EMBL/GenBank/DDBJ whole genome shotgun (WGS) entry which is preliminary data.</text>
</comment>
<feature type="region of interest" description="Disordered" evidence="1">
    <location>
        <begin position="140"/>
        <end position="159"/>
    </location>
</feature>
<dbReference type="PANTHER" id="PTHR46250">
    <property type="entry name" value="MYB/SANT-LIKE DNA-BINDING DOMAIN PROTEIN-RELATED"/>
    <property type="match status" value="1"/>
</dbReference>
<protein>
    <recommendedName>
        <fullName evidence="4">DDE Tnp4 domain-containing protein</fullName>
    </recommendedName>
</protein>
<gene>
    <name evidence="2" type="ORF">EZV62_018612</name>
</gene>
<keyword evidence="3" id="KW-1185">Reference proteome</keyword>
<reference evidence="3" key="1">
    <citation type="journal article" date="2019" name="Gigascience">
        <title>De novo genome assembly of the endangered Acer yangbiense, a plant species with extremely small populations endemic to Yunnan Province, China.</title>
        <authorList>
            <person name="Yang J."/>
            <person name="Wariss H.M."/>
            <person name="Tao L."/>
            <person name="Zhang R."/>
            <person name="Yun Q."/>
            <person name="Hollingsworth P."/>
            <person name="Dao Z."/>
            <person name="Luo G."/>
            <person name="Guo H."/>
            <person name="Ma Y."/>
            <person name="Sun W."/>
        </authorList>
    </citation>
    <scope>NUCLEOTIDE SEQUENCE [LARGE SCALE GENOMIC DNA]</scope>
    <source>
        <strain evidence="3">cv. Malutang</strain>
    </source>
</reference>
<evidence type="ECO:0000256" key="1">
    <source>
        <dbReference type="SAM" id="MobiDB-lite"/>
    </source>
</evidence>
<sequence>MQFIYVLPGWEDSIADGRVLHDAKHRTNGLRVPHGYYYLVDAKYTNCIGFLASFHGQSHKEVAPFKLKLFPYYDELSMIFGKDRATGQHAETPTDVEEQLQNEEGDCNLDDNASIENVDNASDNNVDSWFVSKSSKRSQSQTECSSTSKKQRKSKSSGDLVEALTESIATFATVIEAFCSFK</sequence>
<dbReference type="PANTHER" id="PTHR46250:SF15">
    <property type="entry name" value="OS01G0523800 PROTEIN"/>
    <property type="match status" value="1"/>
</dbReference>